<dbReference type="EMBL" id="JAPHNI010001225">
    <property type="protein sequence ID" value="KAJ8106251.1"/>
    <property type="molecule type" value="Genomic_DNA"/>
</dbReference>
<reference evidence="1" key="1">
    <citation type="submission" date="2022-11" db="EMBL/GenBank/DDBJ databases">
        <title>Genome Sequence of Boeremia exigua.</title>
        <authorList>
            <person name="Buettner E."/>
        </authorList>
    </citation>
    <scope>NUCLEOTIDE SEQUENCE</scope>
    <source>
        <strain evidence="1">CU02</strain>
    </source>
</reference>
<proteinExistence type="predicted"/>
<gene>
    <name evidence="1" type="ORF">OPT61_g9661</name>
</gene>
<sequence>MAPIQQNKDKYSVLLPTYNERRNLPIIAWLLNKTFTEKYVPLQPLEEHRTRTTEVLAANRARTATWTGSSSS</sequence>
<name>A0ACC2HT38_9PLEO</name>
<comment type="caution">
    <text evidence="1">The sequence shown here is derived from an EMBL/GenBank/DDBJ whole genome shotgun (WGS) entry which is preliminary data.</text>
</comment>
<keyword evidence="2" id="KW-1185">Reference proteome</keyword>
<dbReference type="Proteomes" id="UP001153331">
    <property type="component" value="Unassembled WGS sequence"/>
</dbReference>
<evidence type="ECO:0000313" key="2">
    <source>
        <dbReference type="Proteomes" id="UP001153331"/>
    </source>
</evidence>
<protein>
    <submittedName>
        <fullName evidence="1">Uncharacterized protein</fullName>
    </submittedName>
</protein>
<organism evidence="1 2">
    <name type="scientific">Boeremia exigua</name>
    <dbReference type="NCBI Taxonomy" id="749465"/>
    <lineage>
        <taxon>Eukaryota</taxon>
        <taxon>Fungi</taxon>
        <taxon>Dikarya</taxon>
        <taxon>Ascomycota</taxon>
        <taxon>Pezizomycotina</taxon>
        <taxon>Dothideomycetes</taxon>
        <taxon>Pleosporomycetidae</taxon>
        <taxon>Pleosporales</taxon>
        <taxon>Pleosporineae</taxon>
        <taxon>Didymellaceae</taxon>
        <taxon>Boeremia</taxon>
    </lineage>
</organism>
<evidence type="ECO:0000313" key="1">
    <source>
        <dbReference type="EMBL" id="KAJ8106251.1"/>
    </source>
</evidence>
<accession>A0ACC2HT38</accession>